<name>A0A4P6X604_HYDPS</name>
<dbReference type="EMBL" id="CP037867">
    <property type="protein sequence ID" value="QBM30375.1"/>
    <property type="molecule type" value="Genomic_DNA"/>
</dbReference>
<dbReference type="KEGG" id="hpse:HPF_22000"/>
<keyword evidence="1" id="KW-0732">Signal</keyword>
<evidence type="ECO:0000313" key="2">
    <source>
        <dbReference type="EMBL" id="QBM30375.1"/>
    </source>
</evidence>
<gene>
    <name evidence="2" type="ORF">HPF_22000</name>
</gene>
<accession>A0A4P6X604</accession>
<protein>
    <recommendedName>
        <fullName evidence="4">Methanolan biosynthesis EpsI domain-containing protein</fullName>
    </recommendedName>
</protein>
<evidence type="ECO:0000313" key="3">
    <source>
        <dbReference type="Proteomes" id="UP000293912"/>
    </source>
</evidence>
<dbReference type="AlphaFoldDB" id="A0A4P6X604"/>
<keyword evidence="3" id="KW-1185">Reference proteome</keyword>
<proteinExistence type="predicted"/>
<reference evidence="2 3" key="1">
    <citation type="submission" date="2019-03" db="EMBL/GenBank/DDBJ databases">
        <authorList>
            <person name="Sebastian G."/>
            <person name="Baumann P."/>
            <person name="Ruckert C."/>
            <person name="Kalinowski J."/>
            <person name="Nebel B."/>
            <person name="Takors R."/>
            <person name="Blombach B."/>
        </authorList>
    </citation>
    <scope>NUCLEOTIDE SEQUENCE [LARGE SCALE GENOMIC DNA]</scope>
    <source>
        <strain evidence="2 3">DSM 1084</strain>
    </source>
</reference>
<dbReference type="Proteomes" id="UP000293912">
    <property type="component" value="Chromosome"/>
</dbReference>
<dbReference type="RefSeq" id="WP_133157845.1">
    <property type="nucleotide sequence ID" value="NZ_CP037867.1"/>
</dbReference>
<feature type="chain" id="PRO_5020717896" description="Methanolan biosynthesis EpsI domain-containing protein" evidence="1">
    <location>
        <begin position="24"/>
        <end position="243"/>
    </location>
</feature>
<organism evidence="2 3">
    <name type="scientific">Hydrogenophaga pseudoflava</name>
    <name type="common">Pseudomonas carboxydoflava</name>
    <dbReference type="NCBI Taxonomy" id="47421"/>
    <lineage>
        <taxon>Bacteria</taxon>
        <taxon>Pseudomonadati</taxon>
        <taxon>Pseudomonadota</taxon>
        <taxon>Betaproteobacteria</taxon>
        <taxon>Burkholderiales</taxon>
        <taxon>Comamonadaceae</taxon>
        <taxon>Hydrogenophaga</taxon>
    </lineage>
</organism>
<evidence type="ECO:0000256" key="1">
    <source>
        <dbReference type="SAM" id="SignalP"/>
    </source>
</evidence>
<feature type="signal peptide" evidence="1">
    <location>
        <begin position="1"/>
        <end position="23"/>
    </location>
</feature>
<sequence precursor="true">MSRRMWKAAVCGWMLWGAVTSHAAEFSVGRVDIRFADEGWKEVPLPDAAQAYGGDRSGALAVQEKLFVRDGGASETPVLILVSANSEGLGGGRGGHMTYSVECKSDEHNYREGNEGFRASFAQCLTVTPLYDGPGVIKALAPQLEGALKTEGAEMPPFYTVWSRHAISTGSFVDVRVFTVFPISAEGAAAADALPKDVPPAHVVWGRQLKDAVKSSVYSLSGRLDMPPIRLVAPPQPAAAGGG</sequence>
<evidence type="ECO:0008006" key="4">
    <source>
        <dbReference type="Google" id="ProtNLM"/>
    </source>
</evidence>